<protein>
    <recommendedName>
        <fullName evidence="4">MARVEL domain-containing protein</fullName>
    </recommendedName>
</protein>
<dbReference type="HOGENOM" id="CLU_104721_0_0_1"/>
<dbReference type="OrthoDB" id="3264219at2759"/>
<dbReference type="RefSeq" id="XP_007399430.1">
    <property type="nucleotide sequence ID" value="XM_007399368.1"/>
</dbReference>
<evidence type="ECO:0000313" key="2">
    <source>
        <dbReference type="EMBL" id="EKM51621.1"/>
    </source>
</evidence>
<feature type="transmembrane region" description="Helical" evidence="1">
    <location>
        <begin position="12"/>
        <end position="32"/>
    </location>
</feature>
<accession>K5UPC1</accession>
<keyword evidence="1" id="KW-1133">Transmembrane helix</keyword>
<dbReference type="Proteomes" id="UP000008370">
    <property type="component" value="Unassembled WGS sequence"/>
</dbReference>
<evidence type="ECO:0008006" key="4">
    <source>
        <dbReference type="Google" id="ProtNLM"/>
    </source>
</evidence>
<feature type="transmembrane region" description="Helical" evidence="1">
    <location>
        <begin position="44"/>
        <end position="63"/>
    </location>
</feature>
<dbReference type="GeneID" id="18918114"/>
<keyword evidence="1" id="KW-0472">Membrane</keyword>
<organism evidence="2 3">
    <name type="scientific">Phanerochaete carnosa (strain HHB-10118-sp)</name>
    <name type="common">White-rot fungus</name>
    <name type="synonym">Peniophora carnosa</name>
    <dbReference type="NCBI Taxonomy" id="650164"/>
    <lineage>
        <taxon>Eukaryota</taxon>
        <taxon>Fungi</taxon>
        <taxon>Dikarya</taxon>
        <taxon>Basidiomycota</taxon>
        <taxon>Agaricomycotina</taxon>
        <taxon>Agaricomycetes</taxon>
        <taxon>Polyporales</taxon>
        <taxon>Phanerochaetaceae</taxon>
        <taxon>Phanerochaete</taxon>
    </lineage>
</organism>
<feature type="transmembrane region" description="Helical" evidence="1">
    <location>
        <begin position="70"/>
        <end position="88"/>
    </location>
</feature>
<sequence>MTQVFRDMRLYGHIAVFLLAVTVLGIGADLVGTLSSNFHHDFSIFSVVVSSLTIAAFIILNYWSCPLVELIVLFVLGVLWLATGSWSADIMGSIQCDAINKSQRIATKSESMSARIWCYEMTIIEVFSWMESALFVIFILILITLTTRAKVFGRYRAWSEPILELPWFSEYPAFGVGESEAGESMGGGSGYYSPRSVAGYPTGLPPQAYGMPPQMANGGYYVPQQPGHSVVIRPGNNERPPIIEQVPARY</sequence>
<name>K5UPC1_PHACS</name>
<keyword evidence="3" id="KW-1185">Reference proteome</keyword>
<dbReference type="EMBL" id="JH930476">
    <property type="protein sequence ID" value="EKM51621.1"/>
    <property type="molecule type" value="Genomic_DNA"/>
</dbReference>
<evidence type="ECO:0000313" key="3">
    <source>
        <dbReference type="Proteomes" id="UP000008370"/>
    </source>
</evidence>
<keyword evidence="1" id="KW-0812">Transmembrane</keyword>
<feature type="transmembrane region" description="Helical" evidence="1">
    <location>
        <begin position="126"/>
        <end position="146"/>
    </location>
</feature>
<reference evidence="2 3" key="1">
    <citation type="journal article" date="2012" name="BMC Genomics">
        <title>Comparative genomics of the white-rot fungi, Phanerochaete carnosa and P. chrysosporium, to elucidate the genetic basis of the distinct wood types they colonize.</title>
        <authorList>
            <person name="Suzuki H."/>
            <person name="MacDonald J."/>
            <person name="Syed K."/>
            <person name="Salamov A."/>
            <person name="Hori C."/>
            <person name="Aerts A."/>
            <person name="Henrissat B."/>
            <person name="Wiebenga A."/>
            <person name="vanKuyk P.A."/>
            <person name="Barry K."/>
            <person name="Lindquist E."/>
            <person name="LaButti K."/>
            <person name="Lapidus A."/>
            <person name="Lucas S."/>
            <person name="Coutinho P."/>
            <person name="Gong Y."/>
            <person name="Samejima M."/>
            <person name="Mahadevan R."/>
            <person name="Abou-Zaid M."/>
            <person name="de Vries R.P."/>
            <person name="Igarashi K."/>
            <person name="Yadav J.S."/>
            <person name="Grigoriev I.V."/>
            <person name="Master E.R."/>
        </authorList>
    </citation>
    <scope>NUCLEOTIDE SEQUENCE [LARGE SCALE GENOMIC DNA]</scope>
    <source>
        <strain evidence="2 3">HHB-10118-sp</strain>
    </source>
</reference>
<evidence type="ECO:0000256" key="1">
    <source>
        <dbReference type="SAM" id="Phobius"/>
    </source>
</evidence>
<dbReference type="InParanoid" id="K5UPC1"/>
<dbReference type="STRING" id="650164.K5UPC1"/>
<dbReference type="KEGG" id="pco:PHACADRAFT_261870"/>
<dbReference type="AlphaFoldDB" id="K5UPC1"/>
<proteinExistence type="predicted"/>
<gene>
    <name evidence="2" type="ORF">PHACADRAFT_261870</name>
</gene>